<feature type="compositionally biased region" description="Polar residues" evidence="2">
    <location>
        <begin position="473"/>
        <end position="486"/>
    </location>
</feature>
<dbReference type="RefSeq" id="XP_001010196.2">
    <property type="nucleotide sequence ID" value="XM_001010196.2"/>
</dbReference>
<feature type="compositionally biased region" description="Polar residues" evidence="2">
    <location>
        <begin position="493"/>
        <end position="505"/>
    </location>
</feature>
<dbReference type="SUPFAM" id="SSF50729">
    <property type="entry name" value="PH domain-like"/>
    <property type="match status" value="1"/>
</dbReference>
<dbReference type="AlphaFoldDB" id="I7MHW8"/>
<feature type="coiled-coil region" evidence="1">
    <location>
        <begin position="225"/>
        <end position="266"/>
    </location>
</feature>
<evidence type="ECO:0000256" key="1">
    <source>
        <dbReference type="SAM" id="Coils"/>
    </source>
</evidence>
<protein>
    <submittedName>
        <fullName evidence="3">PH domain protein</fullName>
    </submittedName>
</protein>
<dbReference type="EMBL" id="GG662808">
    <property type="protein sequence ID" value="EAR89951.2"/>
    <property type="molecule type" value="Genomic_DNA"/>
</dbReference>
<feature type="region of interest" description="Disordered" evidence="2">
    <location>
        <begin position="461"/>
        <end position="505"/>
    </location>
</feature>
<evidence type="ECO:0000313" key="3">
    <source>
        <dbReference type="EMBL" id="EAR89951.2"/>
    </source>
</evidence>
<keyword evidence="1" id="KW-0175">Coiled coil</keyword>
<feature type="compositionally biased region" description="Low complexity" evidence="2">
    <location>
        <begin position="183"/>
        <end position="211"/>
    </location>
</feature>
<dbReference type="Proteomes" id="UP000009168">
    <property type="component" value="Unassembled WGS sequence"/>
</dbReference>
<keyword evidence="4" id="KW-1185">Reference proteome</keyword>
<proteinExistence type="predicted"/>
<evidence type="ECO:0000313" key="4">
    <source>
        <dbReference type="Proteomes" id="UP000009168"/>
    </source>
</evidence>
<dbReference type="Gene3D" id="2.30.29.30">
    <property type="entry name" value="Pleckstrin-homology domain (PH domain)/Phosphotyrosine-binding domain (PTB)"/>
    <property type="match status" value="1"/>
</dbReference>
<feature type="region of interest" description="Disordered" evidence="2">
    <location>
        <begin position="183"/>
        <end position="225"/>
    </location>
</feature>
<name>I7MHW8_TETTS</name>
<gene>
    <name evidence="3" type="ORF">TTHERM_00561420</name>
</gene>
<organism evidence="3 4">
    <name type="scientific">Tetrahymena thermophila (strain SB210)</name>
    <dbReference type="NCBI Taxonomy" id="312017"/>
    <lineage>
        <taxon>Eukaryota</taxon>
        <taxon>Sar</taxon>
        <taxon>Alveolata</taxon>
        <taxon>Ciliophora</taxon>
        <taxon>Intramacronucleata</taxon>
        <taxon>Oligohymenophorea</taxon>
        <taxon>Hymenostomatida</taxon>
        <taxon>Tetrahymenina</taxon>
        <taxon>Tetrahymenidae</taxon>
        <taxon>Tetrahymena</taxon>
    </lineage>
</organism>
<dbReference type="InterPro" id="IPR011993">
    <property type="entry name" value="PH-like_dom_sf"/>
</dbReference>
<reference evidence="4" key="1">
    <citation type="journal article" date="2006" name="PLoS Biol.">
        <title>Macronuclear genome sequence of the ciliate Tetrahymena thermophila, a model eukaryote.</title>
        <authorList>
            <person name="Eisen J.A."/>
            <person name="Coyne R.S."/>
            <person name="Wu M."/>
            <person name="Wu D."/>
            <person name="Thiagarajan M."/>
            <person name="Wortman J.R."/>
            <person name="Badger J.H."/>
            <person name="Ren Q."/>
            <person name="Amedeo P."/>
            <person name="Jones K.M."/>
            <person name="Tallon L.J."/>
            <person name="Delcher A.L."/>
            <person name="Salzberg S.L."/>
            <person name="Silva J.C."/>
            <person name="Haas B.J."/>
            <person name="Majoros W.H."/>
            <person name="Farzad M."/>
            <person name="Carlton J.M."/>
            <person name="Smith R.K. Jr."/>
            <person name="Garg J."/>
            <person name="Pearlman R.E."/>
            <person name="Karrer K.M."/>
            <person name="Sun L."/>
            <person name="Manning G."/>
            <person name="Elde N.C."/>
            <person name="Turkewitz A.P."/>
            <person name="Asai D.J."/>
            <person name="Wilkes D.E."/>
            <person name="Wang Y."/>
            <person name="Cai H."/>
            <person name="Collins K."/>
            <person name="Stewart B.A."/>
            <person name="Lee S.R."/>
            <person name="Wilamowska K."/>
            <person name="Weinberg Z."/>
            <person name="Ruzzo W.L."/>
            <person name="Wloga D."/>
            <person name="Gaertig J."/>
            <person name="Frankel J."/>
            <person name="Tsao C.-C."/>
            <person name="Gorovsky M.A."/>
            <person name="Keeling P.J."/>
            <person name="Waller R.F."/>
            <person name="Patron N.J."/>
            <person name="Cherry J.M."/>
            <person name="Stover N.A."/>
            <person name="Krieger C.J."/>
            <person name="del Toro C."/>
            <person name="Ryder H.F."/>
            <person name="Williamson S.C."/>
            <person name="Barbeau R.A."/>
            <person name="Hamilton E.P."/>
            <person name="Orias E."/>
        </authorList>
    </citation>
    <scope>NUCLEOTIDE SEQUENCE [LARGE SCALE GENOMIC DNA]</scope>
    <source>
        <strain evidence="4">SB210</strain>
    </source>
</reference>
<evidence type="ECO:0000256" key="2">
    <source>
        <dbReference type="SAM" id="MobiDB-lite"/>
    </source>
</evidence>
<dbReference type="GeneID" id="7834909"/>
<feature type="region of interest" description="Disordered" evidence="2">
    <location>
        <begin position="133"/>
        <end position="167"/>
    </location>
</feature>
<dbReference type="KEGG" id="tet:TTHERM_00561420"/>
<sequence length="749" mass="87782">MNQVDILSAQGQSGHLFNQSLHQYHNKFNDPENNLKNDQKSSNEECEYEINNKNLNPENGSDQNQEISCNENIQTIIQQQIKELKSMAIILKQKFYEEKKSDFDQSIIEYTQQQKKLYQEKSEFEKGNIQKTFSFNNQNQKPQTNILSPRQEAQAIQEEGSQYKQEEQQITLPQQIENLNQNATQPQIQQQKIQQPSQNSNKSNSESQVSDSESEEDSNSEDLQIEKLNSQNLLLENTNKRLVERINQLNSTIEKQMEEQNQIKQRNEQITSLLYTCSFAQQQIYQVVQSAQVQIDVSVCQGLVTIQGNKIIIYDEINSELKTSPDKIFQIYELVSIEYQKITIKMNFEKSLTLKIQFKHRDDLKQFDSILYIQRMKKVLYPKKPFFYHPQLPKADGVQARVFEHIENRSFSPIRTQTYNPELNTSISVSSSVFNTKNQQENQNQNQQNNINILQSAYFRSSNEAQDEEKQKPITQSQQLNPTTQGIKKETISNENFQIPKSPQKINSALKMYQQRRSLRQESGKELLSFQPNKINSDQQFNNISSQKINDIRNFSKEGTQETTEINKNQSNLQNLSILNDSNLNKSIVSTKQKKNKKQIISDERIYEEAMDYLKKGENMIKYSKNGILGPKEKTIKIRNLELIWFPVTKDEKKAKSIKLEDIISINIGRDSPGFLRLKKQENNQKCEDNFFYIRCKKDRRLELQAIDQNQRNTFIKHLQRVLLNKCKETYKEKPLFEDDVNESQDFNE</sequence>
<dbReference type="InParanoid" id="I7MHW8"/>
<accession>I7MHW8</accession>
<feature type="compositionally biased region" description="Polar residues" evidence="2">
    <location>
        <begin position="133"/>
        <end position="148"/>
    </location>
</feature>